<organism evidence="1 2">
    <name type="scientific">Anopheles atroparvus</name>
    <name type="common">European mosquito</name>
    <dbReference type="NCBI Taxonomy" id="41427"/>
    <lineage>
        <taxon>Eukaryota</taxon>
        <taxon>Metazoa</taxon>
        <taxon>Ecdysozoa</taxon>
        <taxon>Arthropoda</taxon>
        <taxon>Hexapoda</taxon>
        <taxon>Insecta</taxon>
        <taxon>Pterygota</taxon>
        <taxon>Neoptera</taxon>
        <taxon>Endopterygota</taxon>
        <taxon>Diptera</taxon>
        <taxon>Nematocera</taxon>
        <taxon>Culicoidea</taxon>
        <taxon>Culicidae</taxon>
        <taxon>Anophelinae</taxon>
        <taxon>Anopheles</taxon>
    </lineage>
</organism>
<protein>
    <submittedName>
        <fullName evidence="1">Uncharacterized protein</fullName>
    </submittedName>
</protein>
<accession>A0AAG5DR80</accession>
<dbReference type="Proteomes" id="UP000075880">
    <property type="component" value="Unassembled WGS sequence"/>
</dbReference>
<reference evidence="1" key="1">
    <citation type="submission" date="2024-04" db="UniProtKB">
        <authorList>
            <consortium name="EnsemblMetazoa"/>
        </authorList>
    </citation>
    <scope>IDENTIFICATION</scope>
    <source>
        <strain evidence="1">EBRO</strain>
    </source>
</reference>
<keyword evidence="2" id="KW-1185">Reference proteome</keyword>
<evidence type="ECO:0000313" key="1">
    <source>
        <dbReference type="EnsemblMetazoa" id="ENSAATROPP013088"/>
    </source>
</evidence>
<name>A0AAG5DR80_ANOAO</name>
<evidence type="ECO:0000313" key="2">
    <source>
        <dbReference type="Proteomes" id="UP000075880"/>
    </source>
</evidence>
<proteinExistence type="predicted"/>
<sequence>MVERFFFFDFRPKLFTKASRLRTTQTVLRRACTRRQRWCIALVRALFVMPPVLLLTNRPTIKIRT</sequence>
<dbReference type="AlphaFoldDB" id="A0AAG5DR80"/>
<dbReference type="EnsemblMetazoa" id="ENSAATROPT014358">
    <property type="protein sequence ID" value="ENSAATROPP013088"/>
    <property type="gene ID" value="ENSAATROPG011654"/>
</dbReference>